<dbReference type="Pfam" id="PF13230">
    <property type="entry name" value="GATase_4"/>
    <property type="match status" value="1"/>
</dbReference>
<protein>
    <recommendedName>
        <fullName evidence="2">Gamma-glutamyl-hercynylcysteine sulfoxide hydrolase</fullName>
        <ecNumber evidence="2">3.5.1.118</ecNumber>
    </recommendedName>
    <alternativeName>
        <fullName evidence="2">Gamma-glutamyl hercynylcysteine S-oxide hydrolase</fullName>
    </alternativeName>
</protein>
<dbReference type="Proteomes" id="UP001551482">
    <property type="component" value="Unassembled WGS sequence"/>
</dbReference>
<dbReference type="CDD" id="cd01908">
    <property type="entry name" value="YafJ"/>
    <property type="match status" value="1"/>
</dbReference>
<name>A0ABV3DJG5_9ACTN</name>
<comment type="pathway">
    <text evidence="2">Amino-acid biosynthesis; ergothioneine biosynthesis.</text>
</comment>
<dbReference type="InterPro" id="IPR029055">
    <property type="entry name" value="Ntn_hydrolases_N"/>
</dbReference>
<evidence type="ECO:0000259" key="3">
    <source>
        <dbReference type="PROSITE" id="PS51278"/>
    </source>
</evidence>
<dbReference type="RefSeq" id="WP_358355993.1">
    <property type="nucleotide sequence ID" value="NZ_JBEZFP010000052.1"/>
</dbReference>
<dbReference type="Gene3D" id="3.60.20.10">
    <property type="entry name" value="Glutamine Phosphoribosylpyrophosphate, subunit 1, domain 1"/>
    <property type="match status" value="1"/>
</dbReference>
<dbReference type="InterPro" id="IPR032889">
    <property type="entry name" value="EgtC_Actinobacteria"/>
</dbReference>
<keyword evidence="2" id="KW-0378">Hydrolase</keyword>
<proteinExistence type="inferred from homology"/>
<dbReference type="InterPro" id="IPR026869">
    <property type="entry name" value="EgtC-like"/>
</dbReference>
<comment type="catalytic activity">
    <reaction evidence="2">
        <text>gamma-L-glutamyl-hercynylcysteine S-oxide + H2O = S-(hercyn-2-yl)-L-cysteine S-oxide + L-glutamate</text>
        <dbReference type="Rhea" id="RHEA:42684"/>
        <dbReference type="ChEBI" id="CHEBI:15377"/>
        <dbReference type="ChEBI" id="CHEBI:29985"/>
        <dbReference type="ChEBI" id="CHEBI:82703"/>
        <dbReference type="ChEBI" id="CHEBI:82706"/>
        <dbReference type="EC" id="3.5.1.118"/>
    </reaction>
</comment>
<dbReference type="InterPro" id="IPR052373">
    <property type="entry name" value="Gamma-glu_amide_hydrolase"/>
</dbReference>
<reference evidence="4 5" key="1">
    <citation type="submission" date="2024-06" db="EMBL/GenBank/DDBJ databases">
        <title>The Natural Products Discovery Center: Release of the First 8490 Sequenced Strains for Exploring Actinobacteria Biosynthetic Diversity.</title>
        <authorList>
            <person name="Kalkreuter E."/>
            <person name="Kautsar S.A."/>
            <person name="Yang D."/>
            <person name="Bader C.D."/>
            <person name="Teijaro C.N."/>
            <person name="Fluegel L."/>
            <person name="Davis C.M."/>
            <person name="Simpson J.R."/>
            <person name="Lauterbach L."/>
            <person name="Steele A.D."/>
            <person name="Gui C."/>
            <person name="Meng S."/>
            <person name="Li G."/>
            <person name="Viehrig K."/>
            <person name="Ye F."/>
            <person name="Su P."/>
            <person name="Kiefer A.F."/>
            <person name="Nichols A."/>
            <person name="Cepeda A.J."/>
            <person name="Yan W."/>
            <person name="Fan B."/>
            <person name="Jiang Y."/>
            <person name="Adhikari A."/>
            <person name="Zheng C.-J."/>
            <person name="Schuster L."/>
            <person name="Cowan T.M."/>
            <person name="Smanski M.J."/>
            <person name="Chevrette M.G."/>
            <person name="De Carvalho L.P.S."/>
            <person name="Shen B."/>
        </authorList>
    </citation>
    <scope>NUCLEOTIDE SEQUENCE [LARGE SCALE GENOMIC DNA]</scope>
    <source>
        <strain evidence="4 5">NPDC048946</strain>
    </source>
</reference>
<keyword evidence="1 2" id="KW-0315">Glutamine amidotransferase</keyword>
<feature type="domain" description="Glutamine amidotransferase type-2" evidence="3">
    <location>
        <begin position="2"/>
        <end position="251"/>
    </location>
</feature>
<dbReference type="EMBL" id="JBEZFP010000052">
    <property type="protein sequence ID" value="MEU8135890.1"/>
    <property type="molecule type" value="Genomic_DNA"/>
</dbReference>
<gene>
    <name evidence="2 4" type="primary">egtC</name>
    <name evidence="4" type="ORF">AB0C36_20530</name>
</gene>
<keyword evidence="5" id="KW-1185">Reference proteome</keyword>
<dbReference type="HAMAP" id="MF_02036">
    <property type="entry name" value="EgtC"/>
    <property type="match status" value="1"/>
</dbReference>
<comment type="caution">
    <text evidence="4">The sequence shown here is derived from an EMBL/GenBank/DDBJ whole genome shotgun (WGS) entry which is preliminary data.</text>
</comment>
<dbReference type="PROSITE" id="PS51278">
    <property type="entry name" value="GATASE_TYPE_2"/>
    <property type="match status" value="1"/>
</dbReference>
<dbReference type="PANTHER" id="PTHR43187">
    <property type="entry name" value="GLUTAMINE AMIDOTRANSFERASE DUG3-RELATED"/>
    <property type="match status" value="1"/>
</dbReference>
<dbReference type="InterPro" id="IPR017808">
    <property type="entry name" value="EgtC"/>
</dbReference>
<evidence type="ECO:0000313" key="5">
    <source>
        <dbReference type="Proteomes" id="UP001551482"/>
    </source>
</evidence>
<evidence type="ECO:0000313" key="4">
    <source>
        <dbReference type="EMBL" id="MEU8135890.1"/>
    </source>
</evidence>
<dbReference type="EC" id="3.5.1.118" evidence="2"/>
<evidence type="ECO:0000256" key="2">
    <source>
        <dbReference type="HAMAP-Rule" id="MF_02036"/>
    </source>
</evidence>
<organism evidence="4 5">
    <name type="scientific">Streptodolium elevatio</name>
    <dbReference type="NCBI Taxonomy" id="3157996"/>
    <lineage>
        <taxon>Bacteria</taxon>
        <taxon>Bacillati</taxon>
        <taxon>Actinomycetota</taxon>
        <taxon>Actinomycetes</taxon>
        <taxon>Kitasatosporales</taxon>
        <taxon>Streptomycetaceae</taxon>
        <taxon>Streptodolium</taxon>
    </lineage>
</organism>
<accession>A0ABV3DJG5</accession>
<evidence type="ECO:0000256" key="1">
    <source>
        <dbReference type="ARBA" id="ARBA00022962"/>
    </source>
</evidence>
<dbReference type="SUPFAM" id="SSF56235">
    <property type="entry name" value="N-terminal nucleophile aminohydrolases (Ntn hydrolases)"/>
    <property type="match status" value="1"/>
</dbReference>
<comment type="function">
    <text evidence="2">Catalyzes the hydrolysis of the gamma-glutamyl amide bond of hercynyl-gamma-L-glutamyl-L-cysteine sulfoxide to produce hercynylcysteine sulfoxide, a step in the biosynthesis pathway of ergothioneine.</text>
</comment>
<dbReference type="NCBIfam" id="TIGR03442">
    <property type="entry name" value="ergothioneine biosynthesis protein EgtC"/>
    <property type="match status" value="1"/>
</dbReference>
<sequence>MCRHLAYLGAETSIHRLVVAPRHGLYEQSWAPRRQQHGTVNADGFGVGWYAEGDPVPARYRRAVPIWADPSFADVARVTRTTALLAAVRSATPGTGQGEDAAAPYTDGIHLFSHNGRLDAWPEGLGALAATLPPADLLALEARCDSAVLWALLRRRLADGETADRAAAAVVAQAAAHSQGRYNILVTDGRTITATAYGDTLFYGKLPGGVVIASEPDADGAWTEVPDRTLVTATREAVHLHPIPHAMADRS</sequence>
<dbReference type="PANTHER" id="PTHR43187:SF2">
    <property type="entry name" value="GAMMA-GLUTAMYL-HERCYNYLCYSTEINE SULFOXIDE HYDROLASE"/>
    <property type="match status" value="1"/>
</dbReference>
<dbReference type="InterPro" id="IPR017932">
    <property type="entry name" value="GATase_2_dom"/>
</dbReference>